<evidence type="ECO:0000256" key="5">
    <source>
        <dbReference type="ARBA" id="ARBA00023136"/>
    </source>
</evidence>
<keyword evidence="5 6" id="KW-0472">Membrane</keyword>
<name>A0A109DBP3_9VIBR</name>
<dbReference type="InterPro" id="IPR048122">
    <property type="entry name" value="WZX-like"/>
</dbReference>
<dbReference type="PANTHER" id="PTHR30250">
    <property type="entry name" value="PST FAMILY PREDICTED COLANIC ACID TRANSPORTER"/>
    <property type="match status" value="1"/>
</dbReference>
<feature type="transmembrane region" description="Helical" evidence="6">
    <location>
        <begin position="362"/>
        <end position="382"/>
    </location>
</feature>
<feature type="transmembrane region" description="Helical" evidence="6">
    <location>
        <begin position="12"/>
        <end position="35"/>
    </location>
</feature>
<dbReference type="EMBL" id="LMXU01000002">
    <property type="protein sequence ID" value="KWU02499.1"/>
    <property type="molecule type" value="Genomic_DNA"/>
</dbReference>
<accession>A0A109DBP3</accession>
<reference evidence="7 8" key="1">
    <citation type="submission" date="2015-11" db="EMBL/GenBank/DDBJ databases">
        <title>Draft WGS of Vibrio toranzoniae.</title>
        <authorList>
            <person name="Lasa A."/>
            <person name="Romalde J.L."/>
        </authorList>
    </citation>
    <scope>NUCLEOTIDE SEQUENCE [LARGE SCALE GENOMIC DNA]</scope>
    <source>
        <strain evidence="7 8">Vb 10.8</strain>
    </source>
</reference>
<feature type="transmembrane region" description="Helical" evidence="6">
    <location>
        <begin position="140"/>
        <end position="163"/>
    </location>
</feature>
<gene>
    <name evidence="7" type="ORF">APQ14_00700</name>
</gene>
<organism evidence="7 8">
    <name type="scientific">Vibrio toranzoniae</name>
    <dbReference type="NCBI Taxonomy" id="1194427"/>
    <lineage>
        <taxon>Bacteria</taxon>
        <taxon>Pseudomonadati</taxon>
        <taxon>Pseudomonadota</taxon>
        <taxon>Gammaproteobacteria</taxon>
        <taxon>Vibrionales</taxon>
        <taxon>Vibrionaceae</taxon>
        <taxon>Vibrio</taxon>
    </lineage>
</organism>
<sequence>MKHRVEKKDVIWGYLSQVLNMASSLLLLPFVLYFLSQEDVGVWYVFITFIGLIQLLEFGFLPTISRYISYVFAGADDISDKCIPECNEKNEVNISLLSNVIFASRRIYLLVSLMAFLIVSVGGTYYLSTLDYSGERELLYFSWLIYGSATVILFYFGHYNALLKGRGDQTQLNKVVVFSKLTNIICAIPLLYLGYGLLSLSIGMLCSVVVDRVLVRLSVFDSNASETIKAFQLKRTKDYTMTIWKNAKLMGVVQLGNFLTVRGSVLIVSSVIGLKAAAMYGFTLQITSIAVIVSSMYFGLQLPYMNSEQVKGNIEGIKRVFCRSLGLSWVLFFSFSCSLLALGPYLLSLISQDTQLLPSMMLLFFLVAAFLEMNHSLCTAFLTTKNEIIFMWPLFITGVMISLCSIISAYFYGLWGVILSQLILQLLYNNWKWPLLVFRELNISGFKPITSLLRLK</sequence>
<keyword evidence="3 6" id="KW-0812">Transmembrane</keyword>
<evidence type="ECO:0000256" key="2">
    <source>
        <dbReference type="ARBA" id="ARBA00022475"/>
    </source>
</evidence>
<keyword evidence="4 6" id="KW-1133">Transmembrane helix</keyword>
<evidence type="ECO:0000256" key="4">
    <source>
        <dbReference type="ARBA" id="ARBA00022989"/>
    </source>
</evidence>
<protein>
    <recommendedName>
        <fullName evidence="9">Polysaccharide biosynthesis protein</fullName>
    </recommendedName>
</protein>
<evidence type="ECO:0000256" key="6">
    <source>
        <dbReference type="SAM" id="Phobius"/>
    </source>
</evidence>
<evidence type="ECO:0000256" key="3">
    <source>
        <dbReference type="ARBA" id="ARBA00022692"/>
    </source>
</evidence>
<feature type="transmembrane region" description="Helical" evidence="6">
    <location>
        <begin position="320"/>
        <end position="342"/>
    </location>
</feature>
<evidence type="ECO:0000313" key="7">
    <source>
        <dbReference type="EMBL" id="KWU02499.1"/>
    </source>
</evidence>
<dbReference type="Proteomes" id="UP000057389">
    <property type="component" value="Unassembled WGS sequence"/>
</dbReference>
<dbReference type="AlphaFoldDB" id="A0A109DBP3"/>
<feature type="transmembrane region" description="Helical" evidence="6">
    <location>
        <begin position="107"/>
        <end position="128"/>
    </location>
</feature>
<feature type="transmembrane region" description="Helical" evidence="6">
    <location>
        <begin position="41"/>
        <end position="61"/>
    </location>
</feature>
<evidence type="ECO:0000313" key="8">
    <source>
        <dbReference type="Proteomes" id="UP000057389"/>
    </source>
</evidence>
<dbReference type="NCBIfam" id="NF041503">
    <property type="entry name" value="WZX_like"/>
    <property type="match status" value="1"/>
</dbReference>
<keyword evidence="8" id="KW-1185">Reference proteome</keyword>
<dbReference type="InterPro" id="IPR050833">
    <property type="entry name" value="Poly_Biosynth_Transport"/>
</dbReference>
<dbReference type="PANTHER" id="PTHR30250:SF26">
    <property type="entry name" value="PSMA PROTEIN"/>
    <property type="match status" value="1"/>
</dbReference>
<feature type="transmembrane region" description="Helical" evidence="6">
    <location>
        <begin position="278"/>
        <end position="300"/>
    </location>
</feature>
<comment type="subcellular location">
    <subcellularLocation>
        <location evidence="1">Cell membrane</location>
        <topology evidence="1">Multi-pass membrane protein</topology>
    </subcellularLocation>
</comment>
<evidence type="ECO:0008006" key="9">
    <source>
        <dbReference type="Google" id="ProtNLM"/>
    </source>
</evidence>
<feature type="transmembrane region" description="Helical" evidence="6">
    <location>
        <begin position="389"/>
        <end position="408"/>
    </location>
</feature>
<proteinExistence type="predicted"/>
<comment type="caution">
    <text evidence="7">The sequence shown here is derived from an EMBL/GenBank/DDBJ whole genome shotgun (WGS) entry which is preliminary data.</text>
</comment>
<feature type="transmembrane region" description="Helical" evidence="6">
    <location>
        <begin position="249"/>
        <end position="272"/>
    </location>
</feature>
<keyword evidence="2" id="KW-1003">Cell membrane</keyword>
<dbReference type="GO" id="GO:0005886">
    <property type="term" value="C:plasma membrane"/>
    <property type="evidence" value="ECO:0007669"/>
    <property type="project" value="UniProtKB-SubCell"/>
</dbReference>
<dbReference type="RefSeq" id="WP_060466970.1">
    <property type="nucleotide sequence ID" value="NZ_FLOD01000006.1"/>
</dbReference>
<evidence type="ECO:0000256" key="1">
    <source>
        <dbReference type="ARBA" id="ARBA00004651"/>
    </source>
</evidence>